<accession>A0A7J9PP00</accession>
<dbReference type="Proteomes" id="UP000567099">
    <property type="component" value="Unassembled WGS sequence"/>
</dbReference>
<dbReference type="RefSeq" id="WP_181505203.1">
    <property type="nucleotide sequence ID" value="NZ_JACDUO010000002.1"/>
</dbReference>
<evidence type="ECO:0000313" key="1">
    <source>
        <dbReference type="EMBL" id="MBA2864446.1"/>
    </source>
</evidence>
<dbReference type="AlphaFoldDB" id="A0A7J9PP00"/>
<evidence type="ECO:0000313" key="2">
    <source>
        <dbReference type="Proteomes" id="UP000567099"/>
    </source>
</evidence>
<gene>
    <name evidence="1" type="ORF">HNP94_001468</name>
</gene>
<organism evidence="1 2">
    <name type="scientific">Methanococcus maripaludis</name>
    <name type="common">Methanococcus deltae</name>
    <dbReference type="NCBI Taxonomy" id="39152"/>
    <lineage>
        <taxon>Archaea</taxon>
        <taxon>Methanobacteriati</taxon>
        <taxon>Methanobacteriota</taxon>
        <taxon>Methanomada group</taxon>
        <taxon>Methanococci</taxon>
        <taxon>Methanococcales</taxon>
        <taxon>Methanococcaceae</taxon>
        <taxon>Methanococcus</taxon>
    </lineage>
</organism>
<dbReference type="EMBL" id="JACDUO010000002">
    <property type="protein sequence ID" value="MBA2864446.1"/>
    <property type="molecule type" value="Genomic_DNA"/>
</dbReference>
<sequence length="66" mass="7439">MITVITGVLGQQSIITENISGDESLFNKMISDIKNPKLLLHNENKTSYYFESFEGDFKIIQNGVSK</sequence>
<comment type="caution">
    <text evidence="1">The sequence shown here is derived from an EMBL/GenBank/DDBJ whole genome shotgun (WGS) entry which is preliminary data.</text>
</comment>
<proteinExistence type="predicted"/>
<name>A0A7J9PP00_METMI</name>
<reference evidence="1 2" key="1">
    <citation type="submission" date="2020-07" db="EMBL/GenBank/DDBJ databases">
        <title>Genomic Encyclopedia of Type Strains, Phase IV (KMG-V): Genome sequencing to study the core and pangenomes of soil and plant-associated prokaryotes.</title>
        <authorList>
            <person name="Whitman W."/>
        </authorList>
    </citation>
    <scope>NUCLEOTIDE SEQUENCE [LARGE SCALE GENOMIC DNA]</scope>
    <source>
        <strain evidence="1 2">C13</strain>
    </source>
</reference>
<protein>
    <submittedName>
        <fullName evidence="1">Uncharacterized protein</fullName>
    </submittedName>
</protein>